<reference evidence="2 3" key="1">
    <citation type="submission" date="2020-08" db="EMBL/GenBank/DDBJ databases">
        <title>Stenotrophomonas tumulicola JCM 30961.</title>
        <authorList>
            <person name="Deng Y."/>
        </authorList>
    </citation>
    <scope>NUCLEOTIDE SEQUENCE [LARGE SCALE GENOMIC DNA]</scope>
    <source>
        <strain evidence="2 3">JCM 30961</strain>
    </source>
</reference>
<name>A0A7W3IG41_9GAMM</name>
<keyword evidence="1" id="KW-0732">Signal</keyword>
<sequence>MKLFTPIWLTALLLSGNAGTASAGNTYYLCSYEIHEGGTPVVRRVEYYEPTLQAAQRKFEAFLRDLQAQGKAPRNLGCR</sequence>
<keyword evidence="3" id="KW-1185">Reference proteome</keyword>
<feature type="signal peptide" evidence="1">
    <location>
        <begin position="1"/>
        <end position="23"/>
    </location>
</feature>
<dbReference type="Proteomes" id="UP000547058">
    <property type="component" value="Unassembled WGS sequence"/>
</dbReference>
<dbReference type="AlphaFoldDB" id="A0A7W3IG41"/>
<evidence type="ECO:0000313" key="3">
    <source>
        <dbReference type="Proteomes" id="UP000547058"/>
    </source>
</evidence>
<evidence type="ECO:0000256" key="1">
    <source>
        <dbReference type="SAM" id="SignalP"/>
    </source>
</evidence>
<dbReference type="RefSeq" id="WP_182337600.1">
    <property type="nucleotide sequence ID" value="NZ_JACGXS010000001.1"/>
</dbReference>
<evidence type="ECO:0000313" key="2">
    <source>
        <dbReference type="EMBL" id="MBA8680407.1"/>
    </source>
</evidence>
<dbReference type="EMBL" id="JACGXS010000001">
    <property type="protein sequence ID" value="MBA8680407.1"/>
    <property type="molecule type" value="Genomic_DNA"/>
</dbReference>
<feature type="chain" id="PRO_5030879579" evidence="1">
    <location>
        <begin position="24"/>
        <end position="79"/>
    </location>
</feature>
<comment type="caution">
    <text evidence="2">The sequence shown here is derived from an EMBL/GenBank/DDBJ whole genome shotgun (WGS) entry which is preliminary data.</text>
</comment>
<protein>
    <submittedName>
        <fullName evidence="2">Uncharacterized protein</fullName>
    </submittedName>
</protein>
<proteinExistence type="predicted"/>
<accession>A0A7W3IG41</accession>
<organism evidence="2 3">
    <name type="scientific">Stenotrophomonas tumulicola</name>
    <dbReference type="NCBI Taxonomy" id="1685415"/>
    <lineage>
        <taxon>Bacteria</taxon>
        <taxon>Pseudomonadati</taxon>
        <taxon>Pseudomonadota</taxon>
        <taxon>Gammaproteobacteria</taxon>
        <taxon>Lysobacterales</taxon>
        <taxon>Lysobacteraceae</taxon>
        <taxon>Stenotrophomonas</taxon>
    </lineage>
</organism>
<gene>
    <name evidence="2" type="ORF">H4O11_01085</name>
</gene>